<protein>
    <recommendedName>
        <fullName evidence="3">Lipocalin-like domain-containing protein</fullName>
    </recommendedName>
</protein>
<sequence length="164" mass="18496">MSYQTPIQAFLILLLLTACGDPEPDPQQPDNAELSSALLGTWETVEYNVDYATYLGGDTAYVERIREADWGRKYGVNPPSTVFTPDGKLRRTHRLKTGQVANVTNGIWRAQGDSLFVIEPNITYTYYPELEGDRLELSGVVDQDQDGARDDTFRAVYRLVSRTR</sequence>
<name>A0A4S4NBZ2_9BACT</name>
<dbReference type="Proteomes" id="UP000308528">
    <property type="component" value="Unassembled WGS sequence"/>
</dbReference>
<dbReference type="AlphaFoldDB" id="A0A4S4NBZ2"/>
<gene>
    <name evidence="1" type="ORF">E4021_15825</name>
</gene>
<evidence type="ECO:0008006" key="3">
    <source>
        <dbReference type="Google" id="ProtNLM"/>
    </source>
</evidence>
<comment type="caution">
    <text evidence="1">The sequence shown here is derived from an EMBL/GenBank/DDBJ whole genome shotgun (WGS) entry which is preliminary data.</text>
</comment>
<accession>A0A4S4NBZ2</accession>
<dbReference type="OrthoDB" id="1201418at2"/>
<proteinExistence type="predicted"/>
<evidence type="ECO:0000313" key="1">
    <source>
        <dbReference type="EMBL" id="THH35558.1"/>
    </source>
</evidence>
<evidence type="ECO:0000313" key="2">
    <source>
        <dbReference type="Proteomes" id="UP000308528"/>
    </source>
</evidence>
<reference evidence="1 2" key="1">
    <citation type="submission" date="2019-04" db="EMBL/GenBank/DDBJ databases">
        <title>Lewinella litorea sp. nov., isolated from a marine sand.</title>
        <authorList>
            <person name="Yoon J.-H."/>
        </authorList>
    </citation>
    <scope>NUCLEOTIDE SEQUENCE [LARGE SCALE GENOMIC DNA]</scope>
    <source>
        <strain evidence="1 2">HSMS-39</strain>
    </source>
</reference>
<organism evidence="1 2">
    <name type="scientific">Neolewinella litorea</name>
    <dbReference type="NCBI Taxonomy" id="2562452"/>
    <lineage>
        <taxon>Bacteria</taxon>
        <taxon>Pseudomonadati</taxon>
        <taxon>Bacteroidota</taxon>
        <taxon>Saprospiria</taxon>
        <taxon>Saprospirales</taxon>
        <taxon>Lewinellaceae</taxon>
        <taxon>Neolewinella</taxon>
    </lineage>
</organism>
<dbReference type="EMBL" id="SRSF01000011">
    <property type="protein sequence ID" value="THH35558.1"/>
    <property type="molecule type" value="Genomic_DNA"/>
</dbReference>
<keyword evidence="2" id="KW-1185">Reference proteome</keyword>
<dbReference type="RefSeq" id="WP_136460356.1">
    <property type="nucleotide sequence ID" value="NZ_SRSF01000011.1"/>
</dbReference>